<comment type="subcellular location">
    <subcellularLocation>
        <location evidence="1">Nucleus</location>
    </subcellularLocation>
</comment>
<dbReference type="SUPFAM" id="SSF47413">
    <property type="entry name" value="lambda repressor-like DNA-binding domains"/>
    <property type="match status" value="2"/>
</dbReference>
<feature type="domain" description="CUT" evidence="7">
    <location>
        <begin position="552"/>
        <end position="639"/>
    </location>
</feature>
<keyword evidence="8" id="KW-1185">Reference proteome</keyword>
<accession>A0A0K0FXC1</accession>
<evidence type="ECO:0000256" key="1">
    <source>
        <dbReference type="ARBA" id="ARBA00004123"/>
    </source>
</evidence>
<dbReference type="STRING" id="75913.A0A0K0FXC1"/>
<dbReference type="InterPro" id="IPR010982">
    <property type="entry name" value="Lambda_DNA-bd_dom_sf"/>
</dbReference>
<proteinExistence type="predicted"/>
<evidence type="ECO:0000256" key="2">
    <source>
        <dbReference type="ARBA" id="ARBA00023015"/>
    </source>
</evidence>
<evidence type="ECO:0000256" key="3">
    <source>
        <dbReference type="ARBA" id="ARBA00023125"/>
    </source>
</evidence>
<evidence type="ECO:0000256" key="4">
    <source>
        <dbReference type="ARBA" id="ARBA00023155"/>
    </source>
</evidence>
<dbReference type="WBParaSite" id="SVE_1709700.1">
    <property type="protein sequence ID" value="SVE_1709700.1"/>
    <property type="gene ID" value="SVE_1709700"/>
</dbReference>
<organism evidence="8 9">
    <name type="scientific">Strongyloides venezuelensis</name>
    <name type="common">Threadworm</name>
    <dbReference type="NCBI Taxonomy" id="75913"/>
    <lineage>
        <taxon>Eukaryota</taxon>
        <taxon>Metazoa</taxon>
        <taxon>Ecdysozoa</taxon>
        <taxon>Nematoda</taxon>
        <taxon>Chromadorea</taxon>
        <taxon>Rhabditida</taxon>
        <taxon>Tylenchina</taxon>
        <taxon>Panagrolaimomorpha</taxon>
        <taxon>Strongyloidoidea</taxon>
        <taxon>Strongyloididae</taxon>
        <taxon>Strongyloides</taxon>
    </lineage>
</organism>
<evidence type="ECO:0000259" key="7">
    <source>
        <dbReference type="PROSITE" id="PS51042"/>
    </source>
</evidence>
<dbReference type="Gene3D" id="1.10.260.40">
    <property type="entry name" value="lambda repressor-like DNA-binding domains"/>
    <property type="match status" value="3"/>
</dbReference>
<evidence type="ECO:0000313" key="8">
    <source>
        <dbReference type="Proteomes" id="UP000035680"/>
    </source>
</evidence>
<dbReference type="InterPro" id="IPR003350">
    <property type="entry name" value="CUT_dom"/>
</dbReference>
<dbReference type="Proteomes" id="UP000035680">
    <property type="component" value="Unassembled WGS sequence"/>
</dbReference>
<dbReference type="Pfam" id="PF02376">
    <property type="entry name" value="CUT"/>
    <property type="match status" value="1"/>
</dbReference>
<name>A0A0K0FXC1_STRVS</name>
<keyword evidence="5" id="KW-0804">Transcription</keyword>
<evidence type="ECO:0000256" key="6">
    <source>
        <dbReference type="ARBA" id="ARBA00023242"/>
    </source>
</evidence>
<dbReference type="GO" id="GO:0005634">
    <property type="term" value="C:nucleus"/>
    <property type="evidence" value="ECO:0007669"/>
    <property type="project" value="UniProtKB-SubCell"/>
</dbReference>
<protein>
    <submittedName>
        <fullName evidence="9">Homeobox protein cut (inferred by orthology to a D. melanogaster protein)</fullName>
    </submittedName>
</protein>
<reference evidence="8" key="1">
    <citation type="submission" date="2014-07" db="EMBL/GenBank/DDBJ databases">
        <authorList>
            <person name="Martin A.A"/>
            <person name="De Silva N."/>
        </authorList>
    </citation>
    <scope>NUCLEOTIDE SEQUENCE</scope>
</reference>
<evidence type="ECO:0000313" key="9">
    <source>
        <dbReference type="WBParaSite" id="SVE_1709700.1"/>
    </source>
</evidence>
<feature type="domain" description="CUT" evidence="7">
    <location>
        <begin position="382"/>
        <end position="469"/>
    </location>
</feature>
<keyword evidence="2" id="KW-0805">Transcription regulation</keyword>
<keyword evidence="3" id="KW-0238">DNA-binding</keyword>
<dbReference type="PROSITE" id="PS51042">
    <property type="entry name" value="CUT"/>
    <property type="match status" value="2"/>
</dbReference>
<dbReference type="AlphaFoldDB" id="A0A0K0FXC1"/>
<reference evidence="9" key="2">
    <citation type="submission" date="2015-08" db="UniProtKB">
        <authorList>
            <consortium name="WormBaseParasite"/>
        </authorList>
    </citation>
    <scope>IDENTIFICATION</scope>
</reference>
<sequence>MTGYNNFTILNNIGTFANQHKDKINRESKDYNIRKTFFEAGNDMYDTLYSNFEALFLRSDEVDVSNDILDEFLDICKEKVFYDVMEELSRNVGDDLDLNIKEKLSVFTKPKNCEQYDFNACESSNSSITDYDDNITKIRYLEETENFTKTDLDGYEKNNGESLSYDNYVKMSTNKINFTDREITEKIEDLIGYDIHCVKNLELNVNRIIKKVKELTEVFSFTLNIMSTIVAKTTLSTYYNFITYPKSWNDLKEKMQYVAIRLFAFVINKKAILLLHFHNAKKIKGFVKQIIILPHPKNFFYKNIYYPMNNFERIINLPIPNDYNIESILAEINKPRVLNLYVSDQEENNLLLEDNSDSIIFGEEYSFGNKNFSMSEIKNMEITSFKFSGNIDVVELCNEAKNHLKEMKIRRSVLAEKILGTSQSNIYSLLSPRREWKYLSKKGQEPYIRLRAYLDCFYDIKDDFLNVVNEQKDASEWNLEEYDNKGLSENIIHCSITSNNVINGFNTQTENTYMSNKLENNVTGGFYYNVKQYPNDDIQGTISQALKPTNNIYNNLLQRVSDFVDVANDIKRIMEEYNINHVKFASMYLKSDAKTLEKYIMSPRDCDFSSTEFRNCYLELKSFINKNNIVKRVSDKYNLQSNNSIGAKKNLGKSNSKNVTKFIFVPMKINFNNVPSNISVRKKPLSIEDNPNNAKKLKLGDNIEYKSFNSDSNQSQPKNINSFEKQNLFTDTYSTSQDANYVNLKKDLDSNDENTTSLADSFFNSSETHSRNSSFDNFIDTDNFNSSENMNCLENNVIFQEFYRRIMSPTYLNNVNLNQIEILYLAWTYNPNPLRYIIDYISELTMLSIHTVELFYQKTNNLQNTTISSLGSEIFRAHIRRYILEYTARKNFITITNNFFKQIFYGE</sequence>
<keyword evidence="4" id="KW-0371">Homeobox</keyword>
<evidence type="ECO:0000256" key="5">
    <source>
        <dbReference type="ARBA" id="ARBA00023163"/>
    </source>
</evidence>
<dbReference type="GO" id="GO:0003677">
    <property type="term" value="F:DNA binding"/>
    <property type="evidence" value="ECO:0007669"/>
    <property type="project" value="UniProtKB-KW"/>
</dbReference>
<keyword evidence="6" id="KW-0539">Nucleus</keyword>